<dbReference type="InParanoid" id="F1A2V3"/>
<evidence type="ECO:0000313" key="1">
    <source>
        <dbReference type="EMBL" id="EGC29484.1"/>
    </source>
</evidence>
<dbReference type="KEGG" id="dpp:DICPUDRAFT_158933"/>
<accession>F1A2V3</accession>
<name>F1A2V3_DICPU</name>
<dbReference type="EMBL" id="GL871426">
    <property type="protein sequence ID" value="EGC29484.1"/>
    <property type="molecule type" value="Genomic_DNA"/>
</dbReference>
<sequence length="89" mass="10018">MSSLLKPEHSILTVSRHLEKLNKNDLRNSTNVKSGSYLNGESSCKLESELLPKGNKKFTLKDTQIIIDQESIIIINSDEDSAKITFNKK</sequence>
<organism evidence="1 2">
    <name type="scientific">Dictyostelium purpureum</name>
    <name type="common">Slime mold</name>
    <dbReference type="NCBI Taxonomy" id="5786"/>
    <lineage>
        <taxon>Eukaryota</taxon>
        <taxon>Amoebozoa</taxon>
        <taxon>Evosea</taxon>
        <taxon>Eumycetozoa</taxon>
        <taxon>Dictyostelia</taxon>
        <taxon>Dictyosteliales</taxon>
        <taxon>Dictyosteliaceae</taxon>
        <taxon>Dictyostelium</taxon>
    </lineage>
</organism>
<dbReference type="VEuPathDB" id="AmoebaDB:DICPUDRAFT_158933"/>
<dbReference type="AlphaFoldDB" id="F1A2V3"/>
<proteinExistence type="predicted"/>
<reference evidence="2" key="1">
    <citation type="journal article" date="2011" name="Genome Biol.">
        <title>Comparative genomics of the social amoebae Dictyostelium discoideum and Dictyostelium purpureum.</title>
        <authorList>
            <consortium name="US DOE Joint Genome Institute (JGI-PGF)"/>
            <person name="Sucgang R."/>
            <person name="Kuo A."/>
            <person name="Tian X."/>
            <person name="Salerno W."/>
            <person name="Parikh A."/>
            <person name="Feasley C.L."/>
            <person name="Dalin E."/>
            <person name="Tu H."/>
            <person name="Huang E."/>
            <person name="Barry K."/>
            <person name="Lindquist E."/>
            <person name="Shapiro H."/>
            <person name="Bruce D."/>
            <person name="Schmutz J."/>
            <person name="Salamov A."/>
            <person name="Fey P."/>
            <person name="Gaudet P."/>
            <person name="Anjard C."/>
            <person name="Babu M.M."/>
            <person name="Basu S."/>
            <person name="Bushmanova Y."/>
            <person name="van der Wel H."/>
            <person name="Katoh-Kurasawa M."/>
            <person name="Dinh C."/>
            <person name="Coutinho P.M."/>
            <person name="Saito T."/>
            <person name="Elias M."/>
            <person name="Schaap P."/>
            <person name="Kay R.R."/>
            <person name="Henrissat B."/>
            <person name="Eichinger L."/>
            <person name="Rivero F."/>
            <person name="Putnam N.H."/>
            <person name="West C.M."/>
            <person name="Loomis W.F."/>
            <person name="Chisholm R.L."/>
            <person name="Shaulsky G."/>
            <person name="Strassmann J.E."/>
            <person name="Queller D.C."/>
            <person name="Kuspa A."/>
            <person name="Grigoriev I.V."/>
        </authorList>
    </citation>
    <scope>NUCLEOTIDE SEQUENCE [LARGE SCALE GENOMIC DNA]</scope>
    <source>
        <strain evidence="2">QSDP1</strain>
    </source>
</reference>
<gene>
    <name evidence="1" type="ORF">DICPUDRAFT_158933</name>
</gene>
<dbReference type="Proteomes" id="UP000001064">
    <property type="component" value="Unassembled WGS sequence"/>
</dbReference>
<dbReference type="RefSeq" id="XP_003293993.1">
    <property type="nucleotide sequence ID" value="XM_003293945.1"/>
</dbReference>
<dbReference type="GeneID" id="10505309"/>
<evidence type="ECO:0000313" key="2">
    <source>
        <dbReference type="Proteomes" id="UP000001064"/>
    </source>
</evidence>
<protein>
    <submittedName>
        <fullName evidence="1">Uncharacterized protein</fullName>
    </submittedName>
</protein>
<keyword evidence="2" id="KW-1185">Reference proteome</keyword>